<evidence type="ECO:0000313" key="4">
    <source>
        <dbReference type="EMBL" id="EUC58969.1"/>
    </source>
</evidence>
<dbReference type="EMBL" id="JATN01000321">
    <property type="protein sequence ID" value="EUC58969.1"/>
    <property type="molecule type" value="Genomic_DNA"/>
</dbReference>
<dbReference type="GO" id="GO:0008270">
    <property type="term" value="F:zinc ion binding"/>
    <property type="evidence" value="ECO:0007669"/>
    <property type="project" value="InterPro"/>
</dbReference>
<dbReference type="CDD" id="cd00067">
    <property type="entry name" value="GAL4"/>
    <property type="match status" value="1"/>
</dbReference>
<dbReference type="InterPro" id="IPR021858">
    <property type="entry name" value="Fun_TF"/>
</dbReference>
<evidence type="ECO:0000259" key="3">
    <source>
        <dbReference type="PROSITE" id="PS50048"/>
    </source>
</evidence>
<reference evidence="5" key="1">
    <citation type="journal article" date="2014" name="Genome Announc.">
        <title>Draft genome sequence of the plant-pathogenic soil fungus Rhizoctonia solani anastomosis group 3 strain Rhs1AP.</title>
        <authorList>
            <person name="Cubeta M.A."/>
            <person name="Thomas E."/>
            <person name="Dean R.A."/>
            <person name="Jabaji S."/>
            <person name="Neate S.M."/>
            <person name="Tavantzis S."/>
            <person name="Toda T."/>
            <person name="Vilgalys R."/>
            <person name="Bharathan N."/>
            <person name="Fedorova-Abrams N."/>
            <person name="Pakala S.B."/>
            <person name="Pakala S.M."/>
            <person name="Zafar N."/>
            <person name="Joardar V."/>
            <person name="Losada L."/>
            <person name="Nierman W.C."/>
        </authorList>
    </citation>
    <scope>NUCLEOTIDE SEQUENCE [LARGE SCALE GENOMIC DNA]</scope>
    <source>
        <strain evidence="5">AG-3</strain>
    </source>
</reference>
<dbReference type="Proteomes" id="UP000030108">
    <property type="component" value="Unassembled WGS sequence"/>
</dbReference>
<proteinExistence type="predicted"/>
<feature type="domain" description="Zn(2)-C6 fungal-type" evidence="3">
    <location>
        <begin position="7"/>
        <end position="35"/>
    </location>
</feature>
<dbReference type="PANTHER" id="PTHR37534:SF46">
    <property type="entry name" value="ZN(II)2CYS6 TRANSCRIPTION FACTOR (EUROFUNG)"/>
    <property type="match status" value="1"/>
</dbReference>
<keyword evidence="2" id="KW-0539">Nucleus</keyword>
<dbReference type="Pfam" id="PF11951">
    <property type="entry name" value="Fungal_trans_2"/>
    <property type="match status" value="1"/>
</dbReference>
<evidence type="ECO:0000256" key="2">
    <source>
        <dbReference type="ARBA" id="ARBA00023242"/>
    </source>
</evidence>
<evidence type="ECO:0000256" key="1">
    <source>
        <dbReference type="ARBA" id="ARBA00004123"/>
    </source>
</evidence>
<sequence>MSRSGESCIVCVARRKKCDGTRSVCRRCVRDKVECGGYANARNPIRGVSTRRPRPTLPISPIDDIDIASSGLFTGNYYGPSWGSNTSSSEPATPAEWTNIEYFFSPPTPGSHPFLTSYPPRSTSPTPVPRQVPTPPYHPTDIGAFDEVPRTFLPPQIDVRQSMTTGQASLFDALLSLARPEDNVNLSRVSSSLHYASLAIGPMPAEPFDNSKYNVDRSIAHHDQIEPEDAHDAHIVGAKLCDALALDKKVKSNTLPFLLLSYALWMRQFLFEPVRIIPLAREYIIEEYSEGLAARGRMMAISNAVRAITGSTGYTLEAFEVLEPHMYQELARVPSTFGRDPATDRFEALLAMSTTYEFISVAVKVFPLNKVIRAMQVVAPIFRRGCPDPTDRPINLPNLLSNINVGIEYFAMLDVLLNAVIGRPMNFRYDTCFTPGVYASVFDLEQGPGPRWCYGVPDRLVIIFARMNALLEDFGSGVDMREVRELEAEIKEVKPIVVASADPILAVGRLVVQESWRQAAYIYLYMGLCGANSHDARVIKAHDDFMEVFVRTKPGRIPDSFMVLPLPILGIATRHPDDQELLKRRMLALPECARRGTTGNQFIRMLECIWGLVNDSGRPTSWSDLRLASLYVTGV</sequence>
<dbReference type="PANTHER" id="PTHR37534">
    <property type="entry name" value="TRANSCRIPTIONAL ACTIVATOR PROTEIN UGA3"/>
    <property type="match status" value="1"/>
</dbReference>
<comment type="caution">
    <text evidence="4">The sequence shown here is derived from an EMBL/GenBank/DDBJ whole genome shotgun (WGS) entry which is preliminary data.</text>
</comment>
<dbReference type="SMART" id="SM00066">
    <property type="entry name" value="GAL4"/>
    <property type="match status" value="1"/>
</dbReference>
<dbReference type="OrthoDB" id="3220613at2759"/>
<dbReference type="GO" id="GO:0005634">
    <property type="term" value="C:nucleus"/>
    <property type="evidence" value="ECO:0007669"/>
    <property type="project" value="UniProtKB-SubCell"/>
</dbReference>
<gene>
    <name evidence="4" type="ORF">RSOL_288380</name>
</gene>
<dbReference type="AlphaFoldDB" id="A0A0A1UIN7"/>
<dbReference type="GO" id="GO:0000981">
    <property type="term" value="F:DNA-binding transcription factor activity, RNA polymerase II-specific"/>
    <property type="evidence" value="ECO:0007669"/>
    <property type="project" value="InterPro"/>
</dbReference>
<dbReference type="PROSITE" id="PS50048">
    <property type="entry name" value="ZN2_CY6_FUNGAL_2"/>
    <property type="match status" value="1"/>
</dbReference>
<protein>
    <submittedName>
        <fullName evidence="4">Fungal-specific transcription factor domain protein</fullName>
    </submittedName>
</protein>
<dbReference type="InterPro" id="IPR036864">
    <property type="entry name" value="Zn2-C6_fun-type_DNA-bd_sf"/>
</dbReference>
<comment type="subcellular location">
    <subcellularLocation>
        <location evidence="1">Nucleus</location>
    </subcellularLocation>
</comment>
<dbReference type="InterPro" id="IPR001138">
    <property type="entry name" value="Zn2Cys6_DnaBD"/>
</dbReference>
<organism evidence="4 5">
    <name type="scientific">Rhizoctonia solani AG-3 Rhs1AP</name>
    <dbReference type="NCBI Taxonomy" id="1086054"/>
    <lineage>
        <taxon>Eukaryota</taxon>
        <taxon>Fungi</taxon>
        <taxon>Dikarya</taxon>
        <taxon>Basidiomycota</taxon>
        <taxon>Agaricomycotina</taxon>
        <taxon>Agaricomycetes</taxon>
        <taxon>Cantharellales</taxon>
        <taxon>Ceratobasidiaceae</taxon>
        <taxon>Rhizoctonia</taxon>
    </lineage>
</organism>
<dbReference type="SUPFAM" id="SSF57701">
    <property type="entry name" value="Zn2/Cys6 DNA-binding domain"/>
    <property type="match status" value="1"/>
</dbReference>
<name>A0A0A1UIN7_9AGAM</name>
<evidence type="ECO:0000313" key="5">
    <source>
        <dbReference type="Proteomes" id="UP000030108"/>
    </source>
</evidence>
<accession>A0A0A1UIN7</accession>